<sequence length="111" mass="11952">MTFEAVLARWAARRYAARKLGCGQSLFSEAAEADSGNTVLCILSVSSAGLWQRVADAPPRGPRGATRGKPPGHCRSEIHSTARFGRIVKYGTRLGVSHFEDYSLCLSKLAA</sequence>
<evidence type="ECO:0000313" key="2">
    <source>
        <dbReference type="EMBL" id="TBU27632.1"/>
    </source>
</evidence>
<reference evidence="2" key="1">
    <citation type="submission" date="2019-01" db="EMBL/GenBank/DDBJ databases">
        <title>Draft genome sequences of three monokaryotic isolates of the white-rot basidiomycete fungus Dichomitus squalens.</title>
        <authorList>
            <consortium name="DOE Joint Genome Institute"/>
            <person name="Lopez S.C."/>
            <person name="Andreopoulos B."/>
            <person name="Pangilinan J."/>
            <person name="Lipzen A."/>
            <person name="Riley R."/>
            <person name="Ahrendt S."/>
            <person name="Ng V."/>
            <person name="Barry K."/>
            <person name="Daum C."/>
            <person name="Grigoriev I.V."/>
            <person name="Hilden K.S."/>
            <person name="Makela M.R."/>
            <person name="de Vries R.P."/>
        </authorList>
    </citation>
    <scope>NUCLEOTIDE SEQUENCE [LARGE SCALE GENOMIC DNA]</scope>
    <source>
        <strain evidence="2">OM18370.1</strain>
    </source>
</reference>
<feature type="region of interest" description="Disordered" evidence="1">
    <location>
        <begin position="56"/>
        <end position="75"/>
    </location>
</feature>
<organism evidence="2">
    <name type="scientific">Dichomitus squalens</name>
    <dbReference type="NCBI Taxonomy" id="114155"/>
    <lineage>
        <taxon>Eukaryota</taxon>
        <taxon>Fungi</taxon>
        <taxon>Dikarya</taxon>
        <taxon>Basidiomycota</taxon>
        <taxon>Agaricomycotina</taxon>
        <taxon>Agaricomycetes</taxon>
        <taxon>Polyporales</taxon>
        <taxon>Polyporaceae</taxon>
        <taxon>Dichomitus</taxon>
    </lineage>
</organism>
<dbReference type="EMBL" id="ML143430">
    <property type="protein sequence ID" value="TBU27632.1"/>
    <property type="molecule type" value="Genomic_DNA"/>
</dbReference>
<accession>A0A4Q9MMP4</accession>
<name>A0A4Q9MMP4_9APHY</name>
<dbReference type="Proteomes" id="UP000292957">
    <property type="component" value="Unassembled WGS sequence"/>
</dbReference>
<gene>
    <name evidence="2" type="ORF">BD311DRAFT_760079</name>
</gene>
<protein>
    <submittedName>
        <fullName evidence="2">Uncharacterized protein</fullName>
    </submittedName>
</protein>
<dbReference type="AlphaFoldDB" id="A0A4Q9MMP4"/>
<proteinExistence type="predicted"/>
<evidence type="ECO:0000256" key="1">
    <source>
        <dbReference type="SAM" id="MobiDB-lite"/>
    </source>
</evidence>